<proteinExistence type="predicted"/>
<accession>A0AB34HYX4</accession>
<dbReference type="AlphaFoldDB" id="A0AB34HYX4"/>
<keyword evidence="3" id="KW-1185">Reference proteome</keyword>
<evidence type="ECO:0000313" key="2">
    <source>
        <dbReference type="EMBL" id="KAJ8795604.1"/>
    </source>
</evidence>
<comment type="caution">
    <text evidence="2">The sequence shown here is derived from an EMBL/GenBank/DDBJ whole genome shotgun (WGS) entry which is preliminary data.</text>
</comment>
<reference evidence="2 3" key="1">
    <citation type="submission" date="2022-11" db="EMBL/GenBank/DDBJ databases">
        <title>Whole genome sequence of Eschrichtius robustus ER-17-0199.</title>
        <authorList>
            <person name="Bruniche-Olsen A."/>
            <person name="Black A.N."/>
            <person name="Fields C.J."/>
            <person name="Walden K."/>
            <person name="Dewoody J.A."/>
        </authorList>
    </citation>
    <scope>NUCLEOTIDE SEQUENCE [LARGE SCALE GENOMIC DNA]</scope>
    <source>
        <strain evidence="2">ER-17-0199</strain>
        <tissue evidence="2">Blubber</tissue>
    </source>
</reference>
<evidence type="ECO:0000256" key="1">
    <source>
        <dbReference type="SAM" id="MobiDB-lite"/>
    </source>
</evidence>
<dbReference type="Proteomes" id="UP001159641">
    <property type="component" value="Unassembled WGS sequence"/>
</dbReference>
<gene>
    <name evidence="2" type="ORF">J1605_002366</name>
</gene>
<name>A0AB34HYX4_ESCRO</name>
<organism evidence="2 3">
    <name type="scientific">Eschrichtius robustus</name>
    <name type="common">California gray whale</name>
    <name type="synonym">Eschrichtius gibbosus</name>
    <dbReference type="NCBI Taxonomy" id="9764"/>
    <lineage>
        <taxon>Eukaryota</taxon>
        <taxon>Metazoa</taxon>
        <taxon>Chordata</taxon>
        <taxon>Craniata</taxon>
        <taxon>Vertebrata</taxon>
        <taxon>Euteleostomi</taxon>
        <taxon>Mammalia</taxon>
        <taxon>Eutheria</taxon>
        <taxon>Laurasiatheria</taxon>
        <taxon>Artiodactyla</taxon>
        <taxon>Whippomorpha</taxon>
        <taxon>Cetacea</taxon>
        <taxon>Mysticeti</taxon>
        <taxon>Eschrichtiidae</taxon>
        <taxon>Eschrichtius</taxon>
    </lineage>
</organism>
<feature type="region of interest" description="Disordered" evidence="1">
    <location>
        <begin position="1"/>
        <end position="35"/>
    </location>
</feature>
<feature type="compositionally biased region" description="Polar residues" evidence="1">
    <location>
        <begin position="1"/>
        <end position="10"/>
    </location>
</feature>
<feature type="non-terminal residue" evidence="2">
    <location>
        <position position="1"/>
    </location>
</feature>
<dbReference type="EMBL" id="JAIQCJ010000544">
    <property type="protein sequence ID" value="KAJ8795604.1"/>
    <property type="molecule type" value="Genomic_DNA"/>
</dbReference>
<evidence type="ECO:0000313" key="3">
    <source>
        <dbReference type="Proteomes" id="UP001159641"/>
    </source>
</evidence>
<sequence>VPARGTSRSQAHGAAPQDVPGLSPPTLLPQVPRWGQARKAEGWACTCARGTALGGGVHGMRTS</sequence>
<protein>
    <submittedName>
        <fullName evidence="2">Uncharacterized protein</fullName>
    </submittedName>
</protein>